<evidence type="ECO:0000256" key="10">
    <source>
        <dbReference type="ARBA" id="ARBA00047811"/>
    </source>
</evidence>
<feature type="transmembrane region" description="Helical" evidence="13">
    <location>
        <begin position="66"/>
        <end position="83"/>
    </location>
</feature>
<evidence type="ECO:0000256" key="11">
    <source>
        <dbReference type="ARBA" id="ARBA00048367"/>
    </source>
</evidence>
<keyword evidence="6 12" id="KW-0067">ATP-binding</keyword>
<dbReference type="PROSITE" id="PS50011">
    <property type="entry name" value="PROTEIN_KINASE_DOM"/>
    <property type="match status" value="1"/>
</dbReference>
<evidence type="ECO:0000259" key="14">
    <source>
        <dbReference type="PROSITE" id="PS50011"/>
    </source>
</evidence>
<dbReference type="GO" id="GO:0005634">
    <property type="term" value="C:nucleus"/>
    <property type="evidence" value="ECO:0007669"/>
    <property type="project" value="TreeGrafter"/>
</dbReference>
<dbReference type="FunFam" id="3.30.200.20:FF:000579">
    <property type="entry name" value="cyclin-dependent kinase 20"/>
    <property type="match status" value="1"/>
</dbReference>
<dbReference type="OrthoDB" id="6423911at2759"/>
<sequence length="126" mass="14096">MDNYSVIGRIGEGAHGIVLKAKNKINDTIVALKKIPLKNLDEGIPCVTLREIKALQQMSNENIVKFYDVFSYGAGVVLVFEYMPTDLSILLRDTENPLTDSQIKAYLIMLLKGVAYCHNLGIMHRV</sequence>
<comment type="caution">
    <text evidence="15">The sequence shown here is derived from an EMBL/GenBank/DDBJ whole genome shotgun (WGS) entry which is preliminary data.</text>
</comment>
<dbReference type="SMART" id="SM00220">
    <property type="entry name" value="S_TKc"/>
    <property type="match status" value="1"/>
</dbReference>
<organism evidence="15 16">
    <name type="scientific">Nephila pilipes</name>
    <name type="common">Giant wood spider</name>
    <name type="synonym">Nephila maculata</name>
    <dbReference type="NCBI Taxonomy" id="299642"/>
    <lineage>
        <taxon>Eukaryota</taxon>
        <taxon>Metazoa</taxon>
        <taxon>Ecdysozoa</taxon>
        <taxon>Arthropoda</taxon>
        <taxon>Chelicerata</taxon>
        <taxon>Arachnida</taxon>
        <taxon>Araneae</taxon>
        <taxon>Araneomorphae</taxon>
        <taxon>Entelegynae</taxon>
        <taxon>Araneoidea</taxon>
        <taxon>Nephilidae</taxon>
        <taxon>Nephila</taxon>
    </lineage>
</organism>
<evidence type="ECO:0000256" key="7">
    <source>
        <dbReference type="ARBA" id="ARBA00035711"/>
    </source>
</evidence>
<dbReference type="AlphaFoldDB" id="A0A8X6PY11"/>
<keyword evidence="5 15" id="KW-0418">Kinase</keyword>
<dbReference type="PANTHER" id="PTHR24056">
    <property type="entry name" value="CELL DIVISION PROTEIN KINASE"/>
    <property type="match status" value="1"/>
</dbReference>
<keyword evidence="13" id="KW-0472">Membrane</keyword>
<dbReference type="PROSITE" id="PS00107">
    <property type="entry name" value="PROTEIN_KINASE_ATP"/>
    <property type="match status" value="1"/>
</dbReference>
<keyword evidence="13" id="KW-1133">Transmembrane helix</keyword>
<evidence type="ECO:0000256" key="1">
    <source>
        <dbReference type="ARBA" id="ARBA00012425"/>
    </source>
</evidence>
<evidence type="ECO:0000313" key="15">
    <source>
        <dbReference type="EMBL" id="GFT89496.1"/>
    </source>
</evidence>
<name>A0A8X6PY11_NEPPI</name>
<dbReference type="GO" id="GO:0004693">
    <property type="term" value="F:cyclin-dependent protein serine/threonine kinase activity"/>
    <property type="evidence" value="ECO:0007669"/>
    <property type="project" value="UniProtKB-EC"/>
</dbReference>
<dbReference type="PANTHER" id="PTHR24056:SF171">
    <property type="entry name" value="CYCLIN-DEPENDENT KINASE 20"/>
    <property type="match status" value="1"/>
</dbReference>
<dbReference type="Proteomes" id="UP000887013">
    <property type="component" value="Unassembled WGS sequence"/>
</dbReference>
<keyword evidence="13" id="KW-0812">Transmembrane</keyword>
<dbReference type="InterPro" id="IPR050108">
    <property type="entry name" value="CDK"/>
</dbReference>
<evidence type="ECO:0000256" key="2">
    <source>
        <dbReference type="ARBA" id="ARBA00022527"/>
    </source>
</evidence>
<dbReference type="GO" id="GO:0005524">
    <property type="term" value="F:ATP binding"/>
    <property type="evidence" value="ECO:0007669"/>
    <property type="project" value="UniProtKB-UniRule"/>
</dbReference>
<dbReference type="SUPFAM" id="SSF56112">
    <property type="entry name" value="Protein kinase-like (PK-like)"/>
    <property type="match status" value="1"/>
</dbReference>
<comment type="catalytic activity">
    <reaction evidence="11">
        <text>L-seryl-[protein] + ATP = O-phospho-L-seryl-[protein] + ADP + H(+)</text>
        <dbReference type="Rhea" id="RHEA:17989"/>
        <dbReference type="Rhea" id="RHEA-COMP:9863"/>
        <dbReference type="Rhea" id="RHEA-COMP:11604"/>
        <dbReference type="ChEBI" id="CHEBI:15378"/>
        <dbReference type="ChEBI" id="CHEBI:29999"/>
        <dbReference type="ChEBI" id="CHEBI:30616"/>
        <dbReference type="ChEBI" id="CHEBI:83421"/>
        <dbReference type="ChEBI" id="CHEBI:456216"/>
        <dbReference type="EC" id="2.7.11.22"/>
    </reaction>
</comment>
<proteinExistence type="predicted"/>
<dbReference type="InterPro" id="IPR017441">
    <property type="entry name" value="Protein_kinase_ATP_BS"/>
</dbReference>
<keyword evidence="3" id="KW-0808">Transferase</keyword>
<evidence type="ECO:0000256" key="9">
    <source>
        <dbReference type="ARBA" id="ARBA00035723"/>
    </source>
</evidence>
<evidence type="ECO:0000256" key="8">
    <source>
        <dbReference type="ARBA" id="ARBA00035720"/>
    </source>
</evidence>
<keyword evidence="16" id="KW-1185">Reference proteome</keyword>
<comment type="catalytic activity">
    <reaction evidence="10">
        <text>L-threonyl-[protein] + ATP = O-phospho-L-threonyl-[protein] + ADP + H(+)</text>
        <dbReference type="Rhea" id="RHEA:46608"/>
        <dbReference type="Rhea" id="RHEA-COMP:11060"/>
        <dbReference type="Rhea" id="RHEA-COMP:11605"/>
        <dbReference type="ChEBI" id="CHEBI:15378"/>
        <dbReference type="ChEBI" id="CHEBI:30013"/>
        <dbReference type="ChEBI" id="CHEBI:30616"/>
        <dbReference type="ChEBI" id="CHEBI:61977"/>
        <dbReference type="ChEBI" id="CHEBI:456216"/>
        <dbReference type="EC" id="2.7.11.22"/>
    </reaction>
</comment>
<dbReference type="Gene3D" id="3.30.200.20">
    <property type="entry name" value="Phosphorylase Kinase, domain 1"/>
    <property type="match status" value="1"/>
</dbReference>
<dbReference type="Pfam" id="PF00069">
    <property type="entry name" value="Pkinase"/>
    <property type="match status" value="1"/>
</dbReference>
<accession>A0A8X6PY11</accession>
<feature type="transmembrane region" description="Helical" evidence="13">
    <location>
        <begin position="103"/>
        <end position="122"/>
    </location>
</feature>
<keyword evidence="4 12" id="KW-0547">Nucleotide-binding</keyword>
<evidence type="ECO:0000313" key="16">
    <source>
        <dbReference type="Proteomes" id="UP000887013"/>
    </source>
</evidence>
<dbReference type="InterPro" id="IPR011009">
    <property type="entry name" value="Kinase-like_dom_sf"/>
</dbReference>
<evidence type="ECO:0000256" key="6">
    <source>
        <dbReference type="ARBA" id="ARBA00022840"/>
    </source>
</evidence>
<evidence type="ECO:0000256" key="12">
    <source>
        <dbReference type="PROSITE-ProRule" id="PRU10141"/>
    </source>
</evidence>
<dbReference type="InterPro" id="IPR000719">
    <property type="entry name" value="Prot_kinase_dom"/>
</dbReference>
<keyword evidence="2" id="KW-0723">Serine/threonine-protein kinase</keyword>
<evidence type="ECO:0000256" key="3">
    <source>
        <dbReference type="ARBA" id="ARBA00022679"/>
    </source>
</evidence>
<evidence type="ECO:0000256" key="4">
    <source>
        <dbReference type="ARBA" id="ARBA00022741"/>
    </source>
</evidence>
<dbReference type="Gene3D" id="1.10.510.10">
    <property type="entry name" value="Transferase(Phosphotransferase) domain 1"/>
    <property type="match status" value="1"/>
</dbReference>
<feature type="domain" description="Protein kinase" evidence="14">
    <location>
        <begin position="4"/>
        <end position="126"/>
    </location>
</feature>
<dbReference type="EMBL" id="BMAW01120470">
    <property type="protein sequence ID" value="GFT89496.1"/>
    <property type="molecule type" value="Genomic_DNA"/>
</dbReference>
<evidence type="ECO:0000256" key="5">
    <source>
        <dbReference type="ARBA" id="ARBA00022777"/>
    </source>
</evidence>
<reference evidence="15" key="1">
    <citation type="submission" date="2020-08" db="EMBL/GenBank/DDBJ databases">
        <title>Multicomponent nature underlies the extraordinary mechanical properties of spider dragline silk.</title>
        <authorList>
            <person name="Kono N."/>
            <person name="Nakamura H."/>
            <person name="Mori M."/>
            <person name="Yoshida Y."/>
            <person name="Ohtoshi R."/>
            <person name="Malay A.D."/>
            <person name="Moran D.A.P."/>
            <person name="Tomita M."/>
            <person name="Numata K."/>
            <person name="Arakawa K."/>
        </authorList>
    </citation>
    <scope>NUCLEOTIDE SEQUENCE</scope>
</reference>
<dbReference type="EC" id="2.7.11.22" evidence="1"/>
<evidence type="ECO:0000256" key="13">
    <source>
        <dbReference type="SAM" id="Phobius"/>
    </source>
</evidence>
<protein>
    <recommendedName>
        <fullName evidence="7">Cyclin-dependent kinase 20</fullName>
        <ecNumber evidence="1">2.7.11.22</ecNumber>
    </recommendedName>
    <alternativeName>
        <fullName evidence="8">Cell cycle-related kinase</fullName>
    </alternativeName>
    <alternativeName>
        <fullName evidence="9">Cell division protein kinase 20</fullName>
    </alternativeName>
</protein>
<gene>
    <name evidence="15" type="primary">cdk20</name>
    <name evidence="15" type="ORF">NPIL_234721</name>
</gene>
<feature type="binding site" evidence="12">
    <location>
        <position position="38"/>
    </location>
    <ligand>
        <name>ATP</name>
        <dbReference type="ChEBI" id="CHEBI:30616"/>
    </ligand>
</feature>